<evidence type="ECO:0000313" key="4">
    <source>
        <dbReference type="Proteomes" id="UP000199679"/>
    </source>
</evidence>
<dbReference type="Gene3D" id="2.40.30.10">
    <property type="entry name" value="Translation factors"/>
    <property type="match status" value="1"/>
</dbReference>
<dbReference type="STRING" id="652787.SAMN05216490_4982"/>
<dbReference type="Pfam" id="PF08021">
    <property type="entry name" value="FAD_binding_9"/>
    <property type="match status" value="1"/>
</dbReference>
<dbReference type="Gene3D" id="3.40.50.80">
    <property type="entry name" value="Nucleotide-binding domain of ferredoxin-NADP reductase (FNR) module"/>
    <property type="match status" value="1"/>
</dbReference>
<dbReference type="InterPro" id="IPR007037">
    <property type="entry name" value="SIP_rossman_dom"/>
</dbReference>
<dbReference type="SUPFAM" id="SSF63380">
    <property type="entry name" value="Riboflavin synthase domain-like"/>
    <property type="match status" value="1"/>
</dbReference>
<dbReference type="GO" id="GO:0016491">
    <property type="term" value="F:oxidoreductase activity"/>
    <property type="evidence" value="ECO:0007669"/>
    <property type="project" value="InterPro"/>
</dbReference>
<dbReference type="PANTHER" id="PTHR30157">
    <property type="entry name" value="FERRIC REDUCTASE, NADPH-DEPENDENT"/>
    <property type="match status" value="1"/>
</dbReference>
<dbReference type="InterPro" id="IPR017927">
    <property type="entry name" value="FAD-bd_FR_type"/>
</dbReference>
<dbReference type="PROSITE" id="PS51384">
    <property type="entry name" value="FAD_FR"/>
    <property type="match status" value="1"/>
</dbReference>
<dbReference type="InterPro" id="IPR039261">
    <property type="entry name" value="FNR_nucleotide-bd"/>
</dbReference>
<evidence type="ECO:0000313" key="3">
    <source>
        <dbReference type="EMBL" id="SDT69087.1"/>
    </source>
</evidence>
<comment type="similarity">
    <text evidence="1">Belongs to the SIP oxidoreductase family.</text>
</comment>
<dbReference type="Pfam" id="PF04954">
    <property type="entry name" value="SIP"/>
    <property type="match status" value="1"/>
</dbReference>
<feature type="domain" description="FAD-binding FR-type" evidence="2">
    <location>
        <begin position="10"/>
        <end position="116"/>
    </location>
</feature>
<dbReference type="RefSeq" id="WP_091379770.1">
    <property type="nucleotide sequence ID" value="NZ_LT629740.1"/>
</dbReference>
<proteinExistence type="inferred from homology"/>
<protein>
    <submittedName>
        <fullName evidence="3">Siderophore-interacting FAD-binding domain-containing protein</fullName>
    </submittedName>
</protein>
<gene>
    <name evidence="3" type="ORF">SAMN05216490_4982</name>
</gene>
<dbReference type="Proteomes" id="UP000199679">
    <property type="component" value="Chromosome I"/>
</dbReference>
<dbReference type="InterPro" id="IPR039374">
    <property type="entry name" value="SIP_fam"/>
</dbReference>
<dbReference type="PANTHER" id="PTHR30157:SF0">
    <property type="entry name" value="NADPH-DEPENDENT FERRIC-CHELATE REDUCTASE"/>
    <property type="match status" value="1"/>
</dbReference>
<name>A0A1H2CFR3_MUCMA</name>
<keyword evidence="4" id="KW-1185">Reference proteome</keyword>
<evidence type="ECO:0000256" key="1">
    <source>
        <dbReference type="ARBA" id="ARBA00035644"/>
    </source>
</evidence>
<evidence type="ECO:0000259" key="2">
    <source>
        <dbReference type="PROSITE" id="PS51384"/>
    </source>
</evidence>
<dbReference type="AlphaFoldDB" id="A0A1H2CFR3"/>
<reference evidence="3 4" key="1">
    <citation type="submission" date="2016-10" db="EMBL/GenBank/DDBJ databases">
        <authorList>
            <person name="de Groot N.N."/>
        </authorList>
    </citation>
    <scope>NUCLEOTIDE SEQUENCE [LARGE SCALE GENOMIC DNA]</scope>
    <source>
        <strain evidence="3 4">MP1X4</strain>
    </source>
</reference>
<dbReference type="OrthoDB" id="3745257at2"/>
<organism evidence="3 4">
    <name type="scientific">Mucilaginibacter mallensis</name>
    <dbReference type="NCBI Taxonomy" id="652787"/>
    <lineage>
        <taxon>Bacteria</taxon>
        <taxon>Pseudomonadati</taxon>
        <taxon>Bacteroidota</taxon>
        <taxon>Sphingobacteriia</taxon>
        <taxon>Sphingobacteriales</taxon>
        <taxon>Sphingobacteriaceae</taxon>
        <taxon>Mucilaginibacter</taxon>
    </lineage>
</organism>
<dbReference type="InterPro" id="IPR013113">
    <property type="entry name" value="SIP_FAD-bd"/>
</dbReference>
<dbReference type="EMBL" id="LT629740">
    <property type="protein sequence ID" value="SDT69087.1"/>
    <property type="molecule type" value="Genomic_DNA"/>
</dbReference>
<dbReference type="InterPro" id="IPR017938">
    <property type="entry name" value="Riboflavin_synthase-like_b-brl"/>
</dbReference>
<accession>A0A1H2CFR3</accession>
<dbReference type="CDD" id="cd06193">
    <property type="entry name" value="siderophore_interacting"/>
    <property type="match status" value="1"/>
</dbReference>
<sequence>MGIIAKLISSILNKAKISYKAQLTPDAYHIQLKGVTIQQADFIPGNFLRVFVGKNKDLAFKDNIRSYSVWKLDKIEGTLDLVVCVHSNGPGSAWAMNCAVGDEVAFGWHKSSLAVDNAADNHLFIGDSSALGHLYEMNRSLSNGSRVQSIIYSPDKKNLFEDIDNTRPFEFYNFADNAGAHILKKIPDLIRNFSPNSMVYVAGDSRVCIQVHNYFRKELKWDARRIKAKPFWNPLKKGLE</sequence>